<evidence type="ECO:0008006" key="4">
    <source>
        <dbReference type="Google" id="ProtNLM"/>
    </source>
</evidence>
<evidence type="ECO:0000313" key="2">
    <source>
        <dbReference type="EMBL" id="CAE8679392.1"/>
    </source>
</evidence>
<dbReference type="AlphaFoldDB" id="A0A813JI70"/>
<dbReference type="PANTHER" id="PTHR11220:SF58">
    <property type="entry name" value="SOUL HEME-BINDING FAMILY PROTEIN"/>
    <property type="match status" value="1"/>
</dbReference>
<dbReference type="SUPFAM" id="SSF55136">
    <property type="entry name" value="Probable bacterial effector-binding domain"/>
    <property type="match status" value="1"/>
</dbReference>
<accession>A0A813JI70</accession>
<proteinExistence type="inferred from homology"/>
<evidence type="ECO:0000313" key="3">
    <source>
        <dbReference type="Proteomes" id="UP000626109"/>
    </source>
</evidence>
<reference evidence="2" key="1">
    <citation type="submission" date="2021-02" db="EMBL/GenBank/DDBJ databases">
        <authorList>
            <person name="Dougan E. K."/>
            <person name="Rhodes N."/>
            <person name="Thang M."/>
            <person name="Chan C."/>
        </authorList>
    </citation>
    <scope>NUCLEOTIDE SEQUENCE</scope>
</reference>
<dbReference type="Pfam" id="PF04832">
    <property type="entry name" value="SOUL"/>
    <property type="match status" value="1"/>
</dbReference>
<dbReference type="PANTHER" id="PTHR11220">
    <property type="entry name" value="HEME-BINDING PROTEIN-RELATED"/>
    <property type="match status" value="1"/>
</dbReference>
<comment type="caution">
    <text evidence="2">The sequence shown here is derived from an EMBL/GenBank/DDBJ whole genome shotgun (WGS) entry which is preliminary data.</text>
</comment>
<dbReference type="Proteomes" id="UP000626109">
    <property type="component" value="Unassembled WGS sequence"/>
</dbReference>
<dbReference type="EMBL" id="CAJNNW010025762">
    <property type="protein sequence ID" value="CAE8679392.1"/>
    <property type="molecule type" value="Genomic_DNA"/>
</dbReference>
<dbReference type="InterPro" id="IPR011256">
    <property type="entry name" value="Reg_factor_effector_dom_sf"/>
</dbReference>
<name>A0A813JI70_POLGL</name>
<dbReference type="InterPro" id="IPR006917">
    <property type="entry name" value="SOUL_heme-bd"/>
</dbReference>
<comment type="similarity">
    <text evidence="1">Belongs to the HEBP family.</text>
</comment>
<protein>
    <recommendedName>
        <fullName evidence="4">Heme-binding-like protein</fullName>
    </recommendedName>
</protein>
<sequence>MLLSAQKAAAEHLSSALTPEEVSSKQPPAWKPAFRSLLLSRNEQTRGAALKELTQVFEEVSSSIVAEIETCAAAVDKWPLLARLGLLRPFFGYRSACASLYRTMVDHVLPEQAGSSIRVESRVENGTQILRYVLRSDGMEVDGGNEVQTEEARALLVLLRQLKGSTAWELQKAAAAASGGADSFDQWAARTPSLESPNYTVVFKGPTFEVREYAPYSVVQMGGAGVEKGAGGNVSFFALAGYIFGKKNERQEKMAMTTPVQMDRKSGAMSFIMPSKYWGEDALQNAPPPTADAAVRLESRKAETLAVSIFGGYAMAPAVARKTEELVSAVEEGSSGWEVVDSSSTRLMQYNDPFTVPWKRRNEVSIAVRRSDN</sequence>
<evidence type="ECO:0000256" key="1">
    <source>
        <dbReference type="ARBA" id="ARBA00009817"/>
    </source>
</evidence>
<organism evidence="2 3">
    <name type="scientific">Polarella glacialis</name>
    <name type="common">Dinoflagellate</name>
    <dbReference type="NCBI Taxonomy" id="89957"/>
    <lineage>
        <taxon>Eukaryota</taxon>
        <taxon>Sar</taxon>
        <taxon>Alveolata</taxon>
        <taxon>Dinophyceae</taxon>
        <taxon>Suessiales</taxon>
        <taxon>Suessiaceae</taxon>
        <taxon>Polarella</taxon>
    </lineage>
</organism>
<dbReference type="Gene3D" id="3.20.80.10">
    <property type="entry name" value="Regulatory factor, effector binding domain"/>
    <property type="match status" value="1"/>
</dbReference>
<gene>
    <name evidence="2" type="ORF">PGLA2088_LOCUS21337</name>
</gene>